<keyword evidence="10 11" id="KW-0472">Membrane</keyword>
<dbReference type="FunFam" id="3.40.50.300:FF:000221">
    <property type="entry name" value="Multidrug ABC transporter ATP-binding protein"/>
    <property type="match status" value="1"/>
</dbReference>
<feature type="transmembrane region" description="Helical" evidence="11">
    <location>
        <begin position="266"/>
        <end position="288"/>
    </location>
</feature>
<dbReference type="GO" id="GO:0006869">
    <property type="term" value="P:lipid transport"/>
    <property type="evidence" value="ECO:0007669"/>
    <property type="project" value="UniProtKB-KW"/>
</dbReference>
<accession>A0A7T4E6G9</accession>
<dbReference type="SUPFAM" id="SSF90123">
    <property type="entry name" value="ABC transporter transmembrane region"/>
    <property type="match status" value="1"/>
</dbReference>
<dbReference type="PROSITE" id="PS50893">
    <property type="entry name" value="ABC_TRANSPORTER_2"/>
    <property type="match status" value="1"/>
</dbReference>
<keyword evidence="2" id="KW-0813">Transport</keyword>
<dbReference type="InterPro" id="IPR036640">
    <property type="entry name" value="ABC1_TM_sf"/>
</dbReference>
<dbReference type="EMBL" id="CP065997">
    <property type="protein sequence ID" value="QQB37189.1"/>
    <property type="molecule type" value="Genomic_DNA"/>
</dbReference>
<evidence type="ECO:0000259" key="13">
    <source>
        <dbReference type="PROSITE" id="PS50929"/>
    </source>
</evidence>
<evidence type="ECO:0000256" key="7">
    <source>
        <dbReference type="ARBA" id="ARBA00022967"/>
    </source>
</evidence>
<dbReference type="PROSITE" id="PS00211">
    <property type="entry name" value="ABC_TRANSPORTER_1"/>
    <property type="match status" value="1"/>
</dbReference>
<keyword evidence="6 14" id="KW-0067">ATP-binding</keyword>
<dbReference type="AlphaFoldDB" id="A0A7T4E6G9"/>
<comment type="subcellular location">
    <subcellularLocation>
        <location evidence="1">Cell membrane</location>
        <topology evidence="1">Multi-pass membrane protein</topology>
    </subcellularLocation>
</comment>
<dbReference type="SMART" id="SM00382">
    <property type="entry name" value="AAA"/>
    <property type="match status" value="1"/>
</dbReference>
<evidence type="ECO:0000256" key="1">
    <source>
        <dbReference type="ARBA" id="ARBA00004651"/>
    </source>
</evidence>
<evidence type="ECO:0000259" key="12">
    <source>
        <dbReference type="PROSITE" id="PS50893"/>
    </source>
</evidence>
<dbReference type="Proteomes" id="UP000595231">
    <property type="component" value="Chromosome"/>
</dbReference>
<dbReference type="Gene3D" id="3.40.50.300">
    <property type="entry name" value="P-loop containing nucleotide triphosphate hydrolases"/>
    <property type="match status" value="1"/>
</dbReference>
<dbReference type="PROSITE" id="PS50929">
    <property type="entry name" value="ABC_TM1F"/>
    <property type="match status" value="1"/>
</dbReference>
<reference evidence="14 15" key="1">
    <citation type="submission" date="2020-12" db="EMBL/GenBank/DDBJ databases">
        <title>FDA dAtabase for Regulatory Grade micrObial Sequences (FDA-ARGOS): Supporting development and validation of Infectious Disease Dx tests.</title>
        <authorList>
            <person name="Sproer C."/>
            <person name="Gronow S."/>
            <person name="Severitt S."/>
            <person name="Schroder I."/>
            <person name="Tallon L."/>
            <person name="Sadzewicz L."/>
            <person name="Zhao X."/>
            <person name="Boylan J."/>
            <person name="Ott S."/>
            <person name="Bowen H."/>
            <person name="Vavikolanu K."/>
            <person name="Mehta A."/>
            <person name="Aluvathingal J."/>
            <person name="Nadendla S."/>
            <person name="Lowell S."/>
            <person name="Myers T."/>
            <person name="Yan Y."/>
            <person name="Sichtig H."/>
        </authorList>
    </citation>
    <scope>NUCLEOTIDE SEQUENCE [LARGE SCALE GENOMIC DNA]</scope>
    <source>
        <strain evidence="14 15">FDAARGOS_1050</strain>
    </source>
</reference>
<evidence type="ECO:0000256" key="3">
    <source>
        <dbReference type="ARBA" id="ARBA00022475"/>
    </source>
</evidence>
<feature type="transmembrane region" description="Helical" evidence="11">
    <location>
        <begin position="72"/>
        <end position="96"/>
    </location>
</feature>
<dbReference type="CDD" id="cd18550">
    <property type="entry name" value="ABC_6TM_exporter_like"/>
    <property type="match status" value="1"/>
</dbReference>
<dbReference type="Gene3D" id="1.20.1560.10">
    <property type="entry name" value="ABC transporter type 1, transmembrane domain"/>
    <property type="match status" value="1"/>
</dbReference>
<dbReference type="PANTHER" id="PTHR43394:SF1">
    <property type="entry name" value="ATP-BINDING CASSETTE SUB-FAMILY B MEMBER 10, MITOCHONDRIAL"/>
    <property type="match status" value="1"/>
</dbReference>
<name>A0A7T4E6G9_9BURK</name>
<dbReference type="Pfam" id="PF00005">
    <property type="entry name" value="ABC_tran"/>
    <property type="match status" value="1"/>
</dbReference>
<dbReference type="InterPro" id="IPR027417">
    <property type="entry name" value="P-loop_NTPase"/>
</dbReference>
<keyword evidence="7" id="KW-1278">Translocase</keyword>
<protein>
    <submittedName>
        <fullName evidence="14">ABC transporter ATP-binding protein</fullName>
    </submittedName>
</protein>
<dbReference type="InterPro" id="IPR003439">
    <property type="entry name" value="ABC_transporter-like_ATP-bd"/>
</dbReference>
<sequence>MQTRNERPGNDPECYEDLAVRHVSLARVFTLFTPYRRRILLVVVLLLLGSLTSMASPFMLRAVIDEALPHANLVMLLWLVSGMIAVAIVGAAIGALQTILSARIGQAILHDLRVRVYAHLQSLSLRFFTGTRTGEIQSRIANDIGGLQSLVTDAGNELARSLSTVLMTTIAMCLLDWRLALFSLLVVPLTVMISQRVARQREAIIYAQQARQADLSSAIQESLSLSGIILARTLRRSGLLIHSFSRTSRDVAALEVRSRTAGEWQWALIGLTLSILPALTLLLGGVLISGSTPLTIGTLVALIALQEQLLWPFEQLLQLGRDVRTTRALFARIFEYLDTPIEIKERAAAVELVRESMRGRVQVDNVTFRYDKRSPPVLEEISFDIPAGSHVAIVGATGSGKSTLGHLLARLYDVDDGSIRYDGIDVRDLSFQSLSEMLGVVSQEPYLLDASVADNLRFAKAEATDEELVAAAQAAQLDAAVRRLPHGYDTLVGERGHRFSGGEKQRLALARTILRNPPVLLLDEATSSLDTRTERALTEALNTLSKDRTIITIAHRLSTVRHADLIIVLQSGRIVERGTHEELLAQRGVYAELVRSSS</sequence>
<dbReference type="InterPro" id="IPR003593">
    <property type="entry name" value="AAA+_ATPase"/>
</dbReference>
<evidence type="ECO:0000313" key="15">
    <source>
        <dbReference type="Proteomes" id="UP000595231"/>
    </source>
</evidence>
<dbReference type="InterPro" id="IPR011527">
    <property type="entry name" value="ABC1_TM_dom"/>
</dbReference>
<proteinExistence type="predicted"/>
<evidence type="ECO:0000256" key="2">
    <source>
        <dbReference type="ARBA" id="ARBA00022448"/>
    </source>
</evidence>
<organism evidence="14 15">
    <name type="scientific">Achromobacter deleyi</name>
    <dbReference type="NCBI Taxonomy" id="1353891"/>
    <lineage>
        <taxon>Bacteria</taxon>
        <taxon>Pseudomonadati</taxon>
        <taxon>Pseudomonadota</taxon>
        <taxon>Betaproteobacteria</taxon>
        <taxon>Burkholderiales</taxon>
        <taxon>Alcaligenaceae</taxon>
        <taxon>Achromobacter</taxon>
    </lineage>
</organism>
<feature type="transmembrane region" description="Helical" evidence="11">
    <location>
        <begin position="39"/>
        <end position="60"/>
    </location>
</feature>
<dbReference type="InterPro" id="IPR017871">
    <property type="entry name" value="ABC_transporter-like_CS"/>
</dbReference>
<evidence type="ECO:0000313" key="14">
    <source>
        <dbReference type="EMBL" id="QQB37189.1"/>
    </source>
</evidence>
<evidence type="ECO:0000256" key="4">
    <source>
        <dbReference type="ARBA" id="ARBA00022692"/>
    </source>
</evidence>
<evidence type="ECO:0000256" key="10">
    <source>
        <dbReference type="ARBA" id="ARBA00023136"/>
    </source>
</evidence>
<evidence type="ECO:0000256" key="9">
    <source>
        <dbReference type="ARBA" id="ARBA00023055"/>
    </source>
</evidence>
<dbReference type="GO" id="GO:0005524">
    <property type="term" value="F:ATP binding"/>
    <property type="evidence" value="ECO:0007669"/>
    <property type="project" value="UniProtKB-KW"/>
</dbReference>
<keyword evidence="5" id="KW-0547">Nucleotide-binding</keyword>
<keyword evidence="4 11" id="KW-0812">Transmembrane</keyword>
<dbReference type="Pfam" id="PF00664">
    <property type="entry name" value="ABC_membrane"/>
    <property type="match status" value="1"/>
</dbReference>
<gene>
    <name evidence="14" type="ORF">I6I07_11575</name>
</gene>
<evidence type="ECO:0000256" key="8">
    <source>
        <dbReference type="ARBA" id="ARBA00022989"/>
    </source>
</evidence>
<evidence type="ECO:0000256" key="11">
    <source>
        <dbReference type="SAM" id="Phobius"/>
    </source>
</evidence>
<dbReference type="PANTHER" id="PTHR43394">
    <property type="entry name" value="ATP-DEPENDENT PERMEASE MDL1, MITOCHONDRIAL"/>
    <property type="match status" value="1"/>
</dbReference>
<feature type="domain" description="ABC transporter" evidence="12">
    <location>
        <begin position="361"/>
        <end position="596"/>
    </location>
</feature>
<dbReference type="GO" id="GO:0005886">
    <property type="term" value="C:plasma membrane"/>
    <property type="evidence" value="ECO:0007669"/>
    <property type="project" value="UniProtKB-SubCell"/>
</dbReference>
<dbReference type="InterPro" id="IPR039421">
    <property type="entry name" value="Type_1_exporter"/>
</dbReference>
<keyword evidence="3" id="KW-1003">Cell membrane</keyword>
<dbReference type="GO" id="GO:0015421">
    <property type="term" value="F:ABC-type oligopeptide transporter activity"/>
    <property type="evidence" value="ECO:0007669"/>
    <property type="project" value="TreeGrafter"/>
</dbReference>
<keyword evidence="8 11" id="KW-1133">Transmembrane helix</keyword>
<evidence type="ECO:0000256" key="6">
    <source>
        <dbReference type="ARBA" id="ARBA00022840"/>
    </source>
</evidence>
<dbReference type="SUPFAM" id="SSF52540">
    <property type="entry name" value="P-loop containing nucleoside triphosphate hydrolases"/>
    <property type="match status" value="1"/>
</dbReference>
<dbReference type="GO" id="GO:0016887">
    <property type="term" value="F:ATP hydrolysis activity"/>
    <property type="evidence" value="ECO:0007669"/>
    <property type="project" value="InterPro"/>
</dbReference>
<feature type="domain" description="ABC transmembrane type-1" evidence="13">
    <location>
        <begin position="40"/>
        <end position="325"/>
    </location>
</feature>
<evidence type="ECO:0000256" key="5">
    <source>
        <dbReference type="ARBA" id="ARBA00022741"/>
    </source>
</evidence>
<keyword evidence="9" id="KW-0445">Lipid transport</keyword>